<dbReference type="PANTHER" id="PTHR48098">
    <property type="entry name" value="ENTEROCHELIN ESTERASE-RELATED"/>
    <property type="match status" value="1"/>
</dbReference>
<dbReference type="EMBL" id="JBHSSB010000015">
    <property type="protein sequence ID" value="MFC6295023.1"/>
    <property type="molecule type" value="Genomic_DNA"/>
</dbReference>
<dbReference type="PANTHER" id="PTHR48098:SF1">
    <property type="entry name" value="DIACYLGLYCEROL ACYLTRANSFERASE_MYCOLYLTRANSFERASE AG85A"/>
    <property type="match status" value="1"/>
</dbReference>
<evidence type="ECO:0000313" key="2">
    <source>
        <dbReference type="Proteomes" id="UP001596227"/>
    </source>
</evidence>
<gene>
    <name evidence="1" type="ORF">ACFQH1_07385</name>
</gene>
<keyword evidence="1" id="KW-0378">Hydrolase</keyword>
<dbReference type="InterPro" id="IPR050583">
    <property type="entry name" value="Mycobacterial_A85_antigen"/>
</dbReference>
<protein>
    <submittedName>
        <fullName evidence="1">Alpha/beta hydrolase</fullName>
    </submittedName>
</protein>
<accession>A0ABW1UFY4</accession>
<dbReference type="GO" id="GO:0016787">
    <property type="term" value="F:hydrolase activity"/>
    <property type="evidence" value="ECO:0007669"/>
    <property type="project" value="UniProtKB-KW"/>
</dbReference>
<dbReference type="SUPFAM" id="SSF53474">
    <property type="entry name" value="alpha/beta-Hydrolases"/>
    <property type="match status" value="1"/>
</dbReference>
<keyword evidence="2" id="KW-1185">Reference proteome</keyword>
<dbReference type="Proteomes" id="UP001596227">
    <property type="component" value="Unassembled WGS sequence"/>
</dbReference>
<dbReference type="Gene3D" id="3.40.50.1820">
    <property type="entry name" value="alpha/beta hydrolase"/>
    <property type="match status" value="1"/>
</dbReference>
<dbReference type="InterPro" id="IPR000801">
    <property type="entry name" value="Esterase-like"/>
</dbReference>
<sequence length="260" mass="29821">MSLHETRFFSNTLQMLTTVEVILPEAKNSVGKVPTLTATSPKFPVIWLLHGLSDDESAWLRYSNIERYASDYGYAIVMPRVDRSFYTDMTYGPNYWTYLTTELYQRMQFFYPIATEPANNIVAGLSMGGYGALKYGLNFPERFRAIGAFSPVINIAEFQHNTTVDMQDWSLVFGGRPLKDTSLDIDWLMSAKNPQQAAVKKLAVYTAAGDVDFMRTENEAYRQRFAATFAHYQWHLGTGGHEWRLWDAEMQHFLAWLATL</sequence>
<proteinExistence type="predicted"/>
<name>A0ABW1UFY4_9LACO</name>
<organism evidence="1 2">
    <name type="scientific">Lactiplantibacillus daoliensis</name>
    <dbReference type="NCBI Taxonomy" id="2559916"/>
    <lineage>
        <taxon>Bacteria</taxon>
        <taxon>Bacillati</taxon>
        <taxon>Bacillota</taxon>
        <taxon>Bacilli</taxon>
        <taxon>Lactobacillales</taxon>
        <taxon>Lactobacillaceae</taxon>
        <taxon>Lactiplantibacillus</taxon>
    </lineage>
</organism>
<evidence type="ECO:0000313" key="1">
    <source>
        <dbReference type="EMBL" id="MFC6295023.1"/>
    </source>
</evidence>
<dbReference type="RefSeq" id="WP_137606748.1">
    <property type="nucleotide sequence ID" value="NZ_BJDH01000002.1"/>
</dbReference>
<comment type="caution">
    <text evidence="1">The sequence shown here is derived from an EMBL/GenBank/DDBJ whole genome shotgun (WGS) entry which is preliminary data.</text>
</comment>
<reference evidence="2" key="1">
    <citation type="journal article" date="2019" name="Int. J. Syst. Evol. Microbiol.">
        <title>The Global Catalogue of Microorganisms (GCM) 10K type strain sequencing project: providing services to taxonomists for standard genome sequencing and annotation.</title>
        <authorList>
            <consortium name="The Broad Institute Genomics Platform"/>
            <consortium name="The Broad Institute Genome Sequencing Center for Infectious Disease"/>
            <person name="Wu L."/>
            <person name="Ma J."/>
        </authorList>
    </citation>
    <scope>NUCLEOTIDE SEQUENCE [LARGE SCALE GENOMIC DNA]</scope>
    <source>
        <strain evidence="2">CCM 8934</strain>
    </source>
</reference>
<dbReference type="InterPro" id="IPR029058">
    <property type="entry name" value="AB_hydrolase_fold"/>
</dbReference>
<dbReference type="Pfam" id="PF00756">
    <property type="entry name" value="Esterase"/>
    <property type="match status" value="1"/>
</dbReference>